<dbReference type="SUPFAM" id="SSF52096">
    <property type="entry name" value="ClpP/crotonase"/>
    <property type="match status" value="1"/>
</dbReference>
<proteinExistence type="inferred from homology"/>
<dbReference type="PANTHER" id="PTHR11941">
    <property type="entry name" value="ENOYL-COA HYDRATASE-RELATED"/>
    <property type="match status" value="1"/>
</dbReference>
<accession>A0A017HHM6</accession>
<reference evidence="4 5" key="1">
    <citation type="submission" date="2013-03" db="EMBL/GenBank/DDBJ databases">
        <authorList>
            <person name="Fiebig A."/>
            <person name="Goeker M."/>
            <person name="Klenk H.-P.P."/>
        </authorList>
    </citation>
    <scope>NUCLEOTIDE SEQUENCE [LARGE SCALE GENOMIC DNA]</scope>
    <source>
        <strain evidence="4 5">DSM 17492</strain>
    </source>
</reference>
<dbReference type="EC" id="4.2.1.17" evidence="4"/>
<dbReference type="CDD" id="cd06558">
    <property type="entry name" value="crotonase-like"/>
    <property type="match status" value="1"/>
</dbReference>
<comment type="caution">
    <text evidence="4">The sequence shown here is derived from an EMBL/GenBank/DDBJ whole genome shotgun (WGS) entry which is preliminary data.</text>
</comment>
<dbReference type="PANTHER" id="PTHR11941:SF54">
    <property type="entry name" value="ENOYL-COA HYDRATASE, MITOCHONDRIAL"/>
    <property type="match status" value="1"/>
</dbReference>
<dbReference type="GO" id="GO:0004300">
    <property type="term" value="F:enoyl-CoA hydratase activity"/>
    <property type="evidence" value="ECO:0007669"/>
    <property type="project" value="UniProtKB-EC"/>
</dbReference>
<dbReference type="EMBL" id="APGJ01000001">
    <property type="protein sequence ID" value="EYD73825.1"/>
    <property type="molecule type" value="Genomic_DNA"/>
</dbReference>
<dbReference type="Pfam" id="PF00378">
    <property type="entry name" value="ECH_1"/>
    <property type="match status" value="1"/>
</dbReference>
<dbReference type="Gene3D" id="3.90.226.10">
    <property type="entry name" value="2-enoyl-CoA Hydratase, Chain A, domain 1"/>
    <property type="match status" value="1"/>
</dbReference>
<evidence type="ECO:0000256" key="3">
    <source>
        <dbReference type="RuleBase" id="RU003707"/>
    </source>
</evidence>
<comment type="similarity">
    <text evidence="1 3">Belongs to the enoyl-CoA hydratase/isomerase family.</text>
</comment>
<dbReference type="AlphaFoldDB" id="A0A017HHM6"/>
<evidence type="ECO:0000313" key="4">
    <source>
        <dbReference type="EMBL" id="EYD73825.1"/>
    </source>
</evidence>
<dbReference type="PROSITE" id="PS00166">
    <property type="entry name" value="ENOYL_COA_HYDRATASE"/>
    <property type="match status" value="1"/>
</dbReference>
<organism evidence="4 5">
    <name type="scientific">Limimaricola hongkongensis DSM 17492</name>
    <dbReference type="NCBI Taxonomy" id="1122180"/>
    <lineage>
        <taxon>Bacteria</taxon>
        <taxon>Pseudomonadati</taxon>
        <taxon>Pseudomonadota</taxon>
        <taxon>Alphaproteobacteria</taxon>
        <taxon>Rhodobacterales</taxon>
        <taxon>Paracoccaceae</taxon>
        <taxon>Limimaricola</taxon>
    </lineage>
</organism>
<dbReference type="OrthoDB" id="5730382at2"/>
<keyword evidence="5" id="KW-1185">Reference proteome</keyword>
<dbReference type="InterPro" id="IPR001753">
    <property type="entry name" value="Enoyl-CoA_hydra/iso"/>
</dbReference>
<dbReference type="HOGENOM" id="CLU_009834_7_6_5"/>
<dbReference type="InterPro" id="IPR014748">
    <property type="entry name" value="Enoyl-CoA_hydra_C"/>
</dbReference>
<dbReference type="PATRIC" id="fig|1122180.6.peg.386"/>
<dbReference type="Proteomes" id="UP000025047">
    <property type="component" value="Unassembled WGS sequence"/>
</dbReference>
<dbReference type="RefSeq" id="WP_017929492.1">
    <property type="nucleotide sequence ID" value="NZ_KB823001.1"/>
</dbReference>
<dbReference type="eggNOG" id="COG1024">
    <property type="taxonomic scope" value="Bacteria"/>
</dbReference>
<name>A0A017HHM6_9RHOB</name>
<evidence type="ECO:0000256" key="2">
    <source>
        <dbReference type="ARBA" id="ARBA00023239"/>
    </source>
</evidence>
<dbReference type="InterPro" id="IPR018376">
    <property type="entry name" value="Enoyl-CoA_hyd/isom_CS"/>
</dbReference>
<dbReference type="STRING" id="1122180.Lokhon_00381"/>
<evidence type="ECO:0000313" key="5">
    <source>
        <dbReference type="Proteomes" id="UP000025047"/>
    </source>
</evidence>
<keyword evidence="2 4" id="KW-0456">Lyase</keyword>
<evidence type="ECO:0000256" key="1">
    <source>
        <dbReference type="ARBA" id="ARBA00005254"/>
    </source>
</evidence>
<dbReference type="InterPro" id="IPR029045">
    <property type="entry name" value="ClpP/crotonase-like_dom_sf"/>
</dbReference>
<gene>
    <name evidence="4" type="ORF">Lokhon_00381</name>
</gene>
<dbReference type="Gene3D" id="1.10.12.10">
    <property type="entry name" value="Lyase 2-enoyl-coa Hydratase, Chain A, domain 2"/>
    <property type="match status" value="1"/>
</dbReference>
<protein>
    <submittedName>
        <fullName evidence="4">Enoyl-CoA hydratase</fullName>
        <ecNumber evidence="4">4.2.1.17</ecNumber>
    </submittedName>
</protein>
<dbReference type="GO" id="GO:0006635">
    <property type="term" value="P:fatty acid beta-oxidation"/>
    <property type="evidence" value="ECO:0007669"/>
    <property type="project" value="TreeGrafter"/>
</dbReference>
<sequence length="257" mass="27684">MSVHYEVRDRVARVTIDRPEVMNAVDQKTETALERVWCDIEERDDISVAVLTGAGEKAFSVGADMKDGSLSGLEYWAAPRPNGFGGISFRRSLDVPLIARVNGYALGGGFEMVLGADIVVASDTARFGLPEARVGRMPLDGGMVMLQRKIPHNLAMGVMLGGRRIDAATMERFGLVNEVAGQGELDAVTERWIEDIAAAAPLSLRAIKQVVNRTGHLSPSEAQAMKLPAVVKALKSADADEGVRAFLEKRAPVWQGA</sequence>